<protein>
    <submittedName>
        <fullName evidence="2">Uncharacterized protein</fullName>
    </submittedName>
</protein>
<name>A7EZT4_SCLS1</name>
<dbReference type="EMBL" id="CH476636">
    <property type="protein sequence ID" value="EDN94976.1"/>
    <property type="molecule type" value="Genomic_DNA"/>
</dbReference>
<evidence type="ECO:0000313" key="2">
    <source>
        <dbReference type="EMBL" id="EDN94976.1"/>
    </source>
</evidence>
<accession>A7EZT4</accession>
<proteinExistence type="predicted"/>
<reference evidence="3" key="1">
    <citation type="journal article" date="2011" name="PLoS Genet.">
        <title>Genomic analysis of the necrotrophic fungal pathogens Sclerotinia sclerotiorum and Botrytis cinerea.</title>
        <authorList>
            <person name="Amselem J."/>
            <person name="Cuomo C.A."/>
            <person name="van Kan J.A."/>
            <person name="Viaud M."/>
            <person name="Benito E.P."/>
            <person name="Couloux A."/>
            <person name="Coutinho P.M."/>
            <person name="de Vries R.P."/>
            <person name="Dyer P.S."/>
            <person name="Fillinger S."/>
            <person name="Fournier E."/>
            <person name="Gout L."/>
            <person name="Hahn M."/>
            <person name="Kohn L."/>
            <person name="Lapalu N."/>
            <person name="Plummer K.M."/>
            <person name="Pradier J.M."/>
            <person name="Quevillon E."/>
            <person name="Sharon A."/>
            <person name="Simon A."/>
            <person name="ten Have A."/>
            <person name="Tudzynski B."/>
            <person name="Tudzynski P."/>
            <person name="Wincker P."/>
            <person name="Andrew M."/>
            <person name="Anthouard V."/>
            <person name="Beever R.E."/>
            <person name="Beffa R."/>
            <person name="Benoit I."/>
            <person name="Bouzid O."/>
            <person name="Brault B."/>
            <person name="Chen Z."/>
            <person name="Choquer M."/>
            <person name="Collemare J."/>
            <person name="Cotton P."/>
            <person name="Danchin E.G."/>
            <person name="Da Silva C."/>
            <person name="Gautier A."/>
            <person name="Giraud C."/>
            <person name="Giraud T."/>
            <person name="Gonzalez C."/>
            <person name="Grossetete S."/>
            <person name="Guldener U."/>
            <person name="Henrissat B."/>
            <person name="Howlett B.J."/>
            <person name="Kodira C."/>
            <person name="Kretschmer M."/>
            <person name="Lappartient A."/>
            <person name="Leroch M."/>
            <person name="Levis C."/>
            <person name="Mauceli E."/>
            <person name="Neuveglise C."/>
            <person name="Oeser B."/>
            <person name="Pearson M."/>
            <person name="Poulain J."/>
            <person name="Poussereau N."/>
            <person name="Quesneville H."/>
            <person name="Rascle C."/>
            <person name="Schumacher J."/>
            <person name="Segurens B."/>
            <person name="Sexton A."/>
            <person name="Silva E."/>
            <person name="Sirven C."/>
            <person name="Soanes D.M."/>
            <person name="Talbot N.J."/>
            <person name="Templeton M."/>
            <person name="Yandava C."/>
            <person name="Yarden O."/>
            <person name="Zeng Q."/>
            <person name="Rollins J.A."/>
            <person name="Lebrun M.H."/>
            <person name="Dickman M."/>
        </authorList>
    </citation>
    <scope>NUCLEOTIDE SEQUENCE [LARGE SCALE GENOMIC DNA]</scope>
    <source>
        <strain evidence="3">ATCC 18683 / 1980 / Ss-1</strain>
    </source>
</reference>
<feature type="region of interest" description="Disordered" evidence="1">
    <location>
        <begin position="1"/>
        <end position="21"/>
    </location>
</feature>
<gene>
    <name evidence="2" type="ORF">SS1G_10851</name>
</gene>
<dbReference type="GeneID" id="5484190"/>
<evidence type="ECO:0000256" key="1">
    <source>
        <dbReference type="SAM" id="MobiDB-lite"/>
    </source>
</evidence>
<dbReference type="KEGG" id="ssl:SS1G_10851"/>
<dbReference type="InParanoid" id="A7EZT4"/>
<dbReference type="RefSeq" id="XP_001588404.1">
    <property type="nucleotide sequence ID" value="XM_001588354.1"/>
</dbReference>
<dbReference type="AlphaFoldDB" id="A7EZT4"/>
<evidence type="ECO:0000313" key="3">
    <source>
        <dbReference type="Proteomes" id="UP000001312"/>
    </source>
</evidence>
<organism evidence="2 3">
    <name type="scientific">Sclerotinia sclerotiorum (strain ATCC 18683 / 1980 / Ss-1)</name>
    <name type="common">White mold</name>
    <name type="synonym">Whetzelinia sclerotiorum</name>
    <dbReference type="NCBI Taxonomy" id="665079"/>
    <lineage>
        <taxon>Eukaryota</taxon>
        <taxon>Fungi</taxon>
        <taxon>Dikarya</taxon>
        <taxon>Ascomycota</taxon>
        <taxon>Pezizomycotina</taxon>
        <taxon>Leotiomycetes</taxon>
        <taxon>Helotiales</taxon>
        <taxon>Sclerotiniaceae</taxon>
        <taxon>Sclerotinia</taxon>
    </lineage>
</organism>
<sequence length="112" mass="12139">MINREPGIEAAATKNQALSTKPIDPSKGCAWKCKPPEKAELCTTTHKVLFGLYYGKIIPFSEDEKLEMVNSGGDDDNNVKRGCGPTKKFRKPAIALFVSGPTSTSDHPLICS</sequence>
<dbReference type="Proteomes" id="UP000001312">
    <property type="component" value="Unassembled WGS sequence"/>
</dbReference>
<keyword evidence="3" id="KW-1185">Reference proteome</keyword>